<feature type="transmembrane region" description="Helical" evidence="2">
    <location>
        <begin position="411"/>
        <end position="431"/>
    </location>
</feature>
<keyword evidence="4" id="KW-1185">Reference proteome</keyword>
<dbReference type="InterPro" id="IPR036259">
    <property type="entry name" value="MFS_trans_sf"/>
</dbReference>
<dbReference type="Pfam" id="PF13347">
    <property type="entry name" value="MFS_2"/>
    <property type="match status" value="1"/>
</dbReference>
<feature type="transmembrane region" description="Helical" evidence="2">
    <location>
        <begin position="125"/>
        <end position="143"/>
    </location>
</feature>
<proteinExistence type="inferred from homology"/>
<dbReference type="RefSeq" id="WP_377376868.1">
    <property type="nucleotide sequence ID" value="NZ_JBHSSW010000005.1"/>
</dbReference>
<evidence type="ECO:0000313" key="3">
    <source>
        <dbReference type="EMBL" id="MFC6197655.1"/>
    </source>
</evidence>
<feature type="transmembrane region" description="Helical" evidence="2">
    <location>
        <begin position="164"/>
        <end position="188"/>
    </location>
</feature>
<evidence type="ECO:0000256" key="1">
    <source>
        <dbReference type="ARBA" id="ARBA00009617"/>
    </source>
</evidence>
<evidence type="ECO:0000256" key="2">
    <source>
        <dbReference type="SAM" id="Phobius"/>
    </source>
</evidence>
<dbReference type="PANTHER" id="PTHR11328">
    <property type="entry name" value="MAJOR FACILITATOR SUPERFAMILY DOMAIN-CONTAINING PROTEIN"/>
    <property type="match status" value="1"/>
</dbReference>
<feature type="transmembrane region" description="Helical" evidence="2">
    <location>
        <begin position="451"/>
        <end position="472"/>
    </location>
</feature>
<feature type="transmembrane region" description="Helical" evidence="2">
    <location>
        <begin position="62"/>
        <end position="85"/>
    </location>
</feature>
<comment type="similarity">
    <text evidence="1">Belongs to the sodium:galactoside symporter (TC 2.A.2) family.</text>
</comment>
<keyword evidence="2" id="KW-0472">Membrane</keyword>
<keyword evidence="2" id="KW-1133">Transmembrane helix</keyword>
<reference evidence="4" key="1">
    <citation type="journal article" date="2019" name="Int. J. Syst. Evol. Microbiol.">
        <title>The Global Catalogue of Microorganisms (GCM) 10K type strain sequencing project: providing services to taxonomists for standard genome sequencing and annotation.</title>
        <authorList>
            <consortium name="The Broad Institute Genomics Platform"/>
            <consortium name="The Broad Institute Genome Sequencing Center for Infectious Disease"/>
            <person name="Wu L."/>
            <person name="Ma J."/>
        </authorList>
    </citation>
    <scope>NUCLEOTIDE SEQUENCE [LARGE SCALE GENOMIC DNA]</scope>
    <source>
        <strain evidence="4">CGMCC-1.15741</strain>
    </source>
</reference>
<evidence type="ECO:0000313" key="4">
    <source>
        <dbReference type="Proteomes" id="UP001596303"/>
    </source>
</evidence>
<gene>
    <name evidence="3" type="ORF">ACFQDM_06170</name>
</gene>
<dbReference type="PANTHER" id="PTHR11328:SF24">
    <property type="entry name" value="MAJOR FACILITATOR SUPERFAMILY (MFS) PROFILE DOMAIN-CONTAINING PROTEIN"/>
    <property type="match status" value="1"/>
</dbReference>
<protein>
    <submittedName>
        <fullName evidence="3">MFS transporter</fullName>
    </submittedName>
</protein>
<feature type="transmembrane region" description="Helical" evidence="2">
    <location>
        <begin position="97"/>
        <end position="113"/>
    </location>
</feature>
<feature type="transmembrane region" description="Helical" evidence="2">
    <location>
        <begin position="262"/>
        <end position="287"/>
    </location>
</feature>
<sequence length="494" mass="54833">MTMALPETQAKSVGRYEKKSDTSFLTRLSYGIGAISYAVKDGGFNYFLLLFYSQVVGVDPRLVGFAILIALIFDAISDPVVGWWSDRMNSPLGRRHPFMYAAALPVAASYYFLWVPPSGWSDQSLFWYILGLAILIRTFITFYETPSTALGYELTSDYEERSTLISFRFFFGWVGGNAMTVFMFLVIFASMASEVIPNGQFNPESYRIYGVIASLLMFSAIMISAIGTHHRIKHLTKPKAEARLPPLEIFRQVRATLWERSFLSLFGAAMFGAVATGLTTALAFYFYSYFWGFSSGQTGLLTLAVFGSAVIGTLLAPIATRHMGKKRAAILIGSIAVIGSPLPIVLRLIGVMPENGNPFVFWFVFCANLIDVGLIICFQVLITSMMADLVEQDEVRNHRRSEGVFASAMTFVRKMVQGLGLMTATLVLVAADFPTGASPDEVSDAALFRFGLYYVPTVLLIWGGMICCIFFYRLTRAGHERNLAELAARREEVT</sequence>
<dbReference type="EMBL" id="JBHSSW010000005">
    <property type="protein sequence ID" value="MFC6197655.1"/>
    <property type="molecule type" value="Genomic_DNA"/>
</dbReference>
<organism evidence="3 4">
    <name type="scientific">Ponticaulis profundi</name>
    <dbReference type="NCBI Taxonomy" id="2665222"/>
    <lineage>
        <taxon>Bacteria</taxon>
        <taxon>Pseudomonadati</taxon>
        <taxon>Pseudomonadota</taxon>
        <taxon>Alphaproteobacteria</taxon>
        <taxon>Hyphomonadales</taxon>
        <taxon>Hyphomonadaceae</taxon>
        <taxon>Ponticaulis</taxon>
    </lineage>
</organism>
<dbReference type="InterPro" id="IPR039672">
    <property type="entry name" value="MFS_2"/>
</dbReference>
<feature type="transmembrane region" description="Helical" evidence="2">
    <location>
        <begin position="361"/>
        <end position="390"/>
    </location>
</feature>
<accession>A0ABW1S7X6</accession>
<feature type="transmembrane region" description="Helical" evidence="2">
    <location>
        <begin position="208"/>
        <end position="227"/>
    </location>
</feature>
<keyword evidence="2" id="KW-0812">Transmembrane</keyword>
<name>A0ABW1S7X6_9PROT</name>
<dbReference type="Proteomes" id="UP001596303">
    <property type="component" value="Unassembled WGS sequence"/>
</dbReference>
<feature type="transmembrane region" description="Helical" evidence="2">
    <location>
        <begin position="328"/>
        <end position="349"/>
    </location>
</feature>
<feature type="transmembrane region" description="Helical" evidence="2">
    <location>
        <begin position="299"/>
        <end position="316"/>
    </location>
</feature>
<comment type="caution">
    <text evidence="3">The sequence shown here is derived from an EMBL/GenBank/DDBJ whole genome shotgun (WGS) entry which is preliminary data.</text>
</comment>
<dbReference type="SUPFAM" id="SSF103473">
    <property type="entry name" value="MFS general substrate transporter"/>
    <property type="match status" value="1"/>
</dbReference>
<dbReference type="Gene3D" id="1.20.1250.20">
    <property type="entry name" value="MFS general substrate transporter like domains"/>
    <property type="match status" value="1"/>
</dbReference>